<keyword evidence="2" id="KW-1185">Reference proteome</keyword>
<sequence>MGWWHSAPFHFSTHPFKLCSHCTFSGDALASLGIYCWSAFDANPPLRPSIFQLIRLSPVPIVRFLAMHLHRWGFIAGRLWTLGSKSYFDQGTSKHGPWDRCFRRVIDDSSM</sequence>
<reference evidence="1 2" key="1">
    <citation type="journal article" date="2019" name="Sci. Rep.">
        <title>Orb-weaving spider Araneus ventricosus genome elucidates the spidroin gene catalogue.</title>
        <authorList>
            <person name="Kono N."/>
            <person name="Nakamura H."/>
            <person name="Ohtoshi R."/>
            <person name="Moran D.A.P."/>
            <person name="Shinohara A."/>
            <person name="Yoshida Y."/>
            <person name="Fujiwara M."/>
            <person name="Mori M."/>
            <person name="Tomita M."/>
            <person name="Arakawa K."/>
        </authorList>
    </citation>
    <scope>NUCLEOTIDE SEQUENCE [LARGE SCALE GENOMIC DNA]</scope>
</reference>
<gene>
    <name evidence="1" type="ORF">AVEN_254035_1</name>
</gene>
<organism evidence="1 2">
    <name type="scientific">Araneus ventricosus</name>
    <name type="common">Orbweaver spider</name>
    <name type="synonym">Epeira ventricosa</name>
    <dbReference type="NCBI Taxonomy" id="182803"/>
    <lineage>
        <taxon>Eukaryota</taxon>
        <taxon>Metazoa</taxon>
        <taxon>Ecdysozoa</taxon>
        <taxon>Arthropoda</taxon>
        <taxon>Chelicerata</taxon>
        <taxon>Arachnida</taxon>
        <taxon>Araneae</taxon>
        <taxon>Araneomorphae</taxon>
        <taxon>Entelegynae</taxon>
        <taxon>Araneoidea</taxon>
        <taxon>Araneidae</taxon>
        <taxon>Araneus</taxon>
    </lineage>
</organism>
<comment type="caution">
    <text evidence="1">The sequence shown here is derived from an EMBL/GenBank/DDBJ whole genome shotgun (WGS) entry which is preliminary data.</text>
</comment>
<dbReference type="Proteomes" id="UP000499080">
    <property type="component" value="Unassembled WGS sequence"/>
</dbReference>
<protein>
    <submittedName>
        <fullName evidence="1">Uncharacterized protein</fullName>
    </submittedName>
</protein>
<name>A0A4Y2WWN5_ARAVE</name>
<proteinExistence type="predicted"/>
<dbReference type="AlphaFoldDB" id="A0A4Y2WWN5"/>
<evidence type="ECO:0000313" key="2">
    <source>
        <dbReference type="Proteomes" id="UP000499080"/>
    </source>
</evidence>
<evidence type="ECO:0000313" key="1">
    <source>
        <dbReference type="EMBL" id="GBO41621.1"/>
    </source>
</evidence>
<accession>A0A4Y2WWN5</accession>
<dbReference type="EMBL" id="BGPR01067365">
    <property type="protein sequence ID" value="GBO41621.1"/>
    <property type="molecule type" value="Genomic_DNA"/>
</dbReference>